<keyword evidence="5 6" id="KW-0663">Pyridoxal phosphate</keyword>
<dbReference type="Proteomes" id="UP000279236">
    <property type="component" value="Unassembled WGS sequence"/>
</dbReference>
<accession>A0A427XMI4</accession>
<evidence type="ECO:0000256" key="4">
    <source>
        <dbReference type="ARBA" id="ARBA00022679"/>
    </source>
</evidence>
<dbReference type="GO" id="GO:0042802">
    <property type="term" value="F:identical protein binding"/>
    <property type="evidence" value="ECO:0007669"/>
    <property type="project" value="TreeGrafter"/>
</dbReference>
<comment type="similarity">
    <text evidence="2 6">Belongs to the class-III pyridoxal-phosphate-dependent aminotransferase family.</text>
</comment>
<evidence type="ECO:0000256" key="1">
    <source>
        <dbReference type="ARBA" id="ARBA00001933"/>
    </source>
</evidence>
<dbReference type="InterPro" id="IPR049704">
    <property type="entry name" value="Aminotrans_3_PPA_site"/>
</dbReference>
<keyword evidence="3" id="KW-0032">Aminotransferase</keyword>
<dbReference type="InterPro" id="IPR015424">
    <property type="entry name" value="PyrdxlP-dep_Trfase"/>
</dbReference>
<keyword evidence="4" id="KW-0808">Transferase</keyword>
<evidence type="ECO:0000256" key="3">
    <source>
        <dbReference type="ARBA" id="ARBA00022576"/>
    </source>
</evidence>
<evidence type="ECO:0000256" key="6">
    <source>
        <dbReference type="RuleBase" id="RU003560"/>
    </source>
</evidence>
<dbReference type="GeneID" id="39594138"/>
<dbReference type="AlphaFoldDB" id="A0A427XMI4"/>
<dbReference type="GO" id="GO:0030170">
    <property type="term" value="F:pyridoxal phosphate binding"/>
    <property type="evidence" value="ECO:0007669"/>
    <property type="project" value="InterPro"/>
</dbReference>
<dbReference type="InterPro" id="IPR015421">
    <property type="entry name" value="PyrdxlP-dep_Trfase_major"/>
</dbReference>
<evidence type="ECO:0000256" key="2">
    <source>
        <dbReference type="ARBA" id="ARBA00008954"/>
    </source>
</evidence>
<comment type="caution">
    <text evidence="7">The sequence shown here is derived from an EMBL/GenBank/DDBJ whole genome shotgun (WGS) entry which is preliminary data.</text>
</comment>
<dbReference type="EMBL" id="RSCE01000009">
    <property type="protein sequence ID" value="RSH79927.1"/>
    <property type="molecule type" value="Genomic_DNA"/>
</dbReference>
<sequence>MTPIASRITSITARQLKNTRALASLHSNPITSAPPPKMPVAQTDLKPLLEQNRKHVTPALTRLHDAIIVKGQGCTVWDQEGNEFLDLTAGIGVTNLGHSHPAVTAAVVNQAQQISHVQCSVAFSLPYLQLVESLLPLMPHPSLDTFFFWNSGSEAIEMALKLVKRASNRPNVIVMQGSYHGRTHGASALTKSKNVYTMGTGATMNGVYTTPFPYWHSLGVDPATPEEELVKMAKFQLELLIKQQTAGGDVAALFIEPVIGEGGYVPAPASWLQFLREFCDKHGILLVIDEVQTGFGRTGKMFMSEYSGVRADVMIFAKGLANGYPLSGVVASRELMAKQEPGTIGGTYAGNAVSCAAAVAVAEVFKTQPIIENVNARSAQLFEMLNGLKSSPKTANLIADVRGKGLMVACEFASAGDALTVKDGVTIPANVGKRVQQKCQAAGLFILTTSCFDTIRFIPPLVITEEEMARACKVFAQAVEEVAREG</sequence>
<dbReference type="PANTHER" id="PTHR11986:SF79">
    <property type="entry name" value="ACETYLORNITHINE AMINOTRANSFERASE, MITOCHONDRIAL"/>
    <property type="match status" value="1"/>
</dbReference>
<dbReference type="FunFam" id="3.40.640.10:FF:000013">
    <property type="entry name" value="4-aminobutyrate aminotransferase"/>
    <property type="match status" value="1"/>
</dbReference>
<dbReference type="RefSeq" id="XP_028475036.1">
    <property type="nucleotide sequence ID" value="XM_028624868.1"/>
</dbReference>
<organism evidence="7 8">
    <name type="scientific">Apiotrichum porosum</name>
    <dbReference type="NCBI Taxonomy" id="105984"/>
    <lineage>
        <taxon>Eukaryota</taxon>
        <taxon>Fungi</taxon>
        <taxon>Dikarya</taxon>
        <taxon>Basidiomycota</taxon>
        <taxon>Agaricomycotina</taxon>
        <taxon>Tremellomycetes</taxon>
        <taxon>Trichosporonales</taxon>
        <taxon>Trichosporonaceae</taxon>
        <taxon>Apiotrichum</taxon>
    </lineage>
</organism>
<dbReference type="CDD" id="cd00610">
    <property type="entry name" value="OAT_like"/>
    <property type="match status" value="1"/>
</dbReference>
<name>A0A427XMI4_9TREE</name>
<keyword evidence="8" id="KW-1185">Reference proteome</keyword>
<dbReference type="PIRSF" id="PIRSF000521">
    <property type="entry name" value="Transaminase_4ab_Lys_Orn"/>
    <property type="match status" value="1"/>
</dbReference>
<protein>
    <recommendedName>
        <fullName evidence="9">4-aminobutyrate transaminase</fullName>
    </recommendedName>
</protein>
<evidence type="ECO:0000256" key="5">
    <source>
        <dbReference type="ARBA" id="ARBA00022898"/>
    </source>
</evidence>
<dbReference type="OrthoDB" id="10260828at2759"/>
<dbReference type="Gene3D" id="3.40.640.10">
    <property type="entry name" value="Type I PLP-dependent aspartate aminotransferase-like (Major domain)"/>
    <property type="match status" value="1"/>
</dbReference>
<evidence type="ECO:0008006" key="9">
    <source>
        <dbReference type="Google" id="ProtNLM"/>
    </source>
</evidence>
<dbReference type="InterPro" id="IPR005814">
    <property type="entry name" value="Aminotrans_3"/>
</dbReference>
<dbReference type="SUPFAM" id="SSF53383">
    <property type="entry name" value="PLP-dependent transferases"/>
    <property type="match status" value="1"/>
</dbReference>
<dbReference type="PROSITE" id="PS00600">
    <property type="entry name" value="AA_TRANSFER_CLASS_3"/>
    <property type="match status" value="1"/>
</dbReference>
<dbReference type="InterPro" id="IPR050103">
    <property type="entry name" value="Class-III_PLP-dep_AT"/>
</dbReference>
<gene>
    <name evidence="7" type="ORF">EHS24_009595</name>
</gene>
<dbReference type="GO" id="GO:0008483">
    <property type="term" value="F:transaminase activity"/>
    <property type="evidence" value="ECO:0007669"/>
    <property type="project" value="UniProtKB-KW"/>
</dbReference>
<dbReference type="InterPro" id="IPR015422">
    <property type="entry name" value="PyrdxlP-dep_Trfase_small"/>
</dbReference>
<dbReference type="Pfam" id="PF00202">
    <property type="entry name" value="Aminotran_3"/>
    <property type="match status" value="1"/>
</dbReference>
<evidence type="ECO:0000313" key="8">
    <source>
        <dbReference type="Proteomes" id="UP000279236"/>
    </source>
</evidence>
<reference evidence="7 8" key="1">
    <citation type="submission" date="2018-11" db="EMBL/GenBank/DDBJ databases">
        <title>Genome sequence of Apiotrichum porosum DSM 27194.</title>
        <authorList>
            <person name="Aliyu H."/>
            <person name="Gorte O."/>
            <person name="Ochsenreither K."/>
        </authorList>
    </citation>
    <scope>NUCLEOTIDE SEQUENCE [LARGE SCALE GENOMIC DNA]</scope>
    <source>
        <strain evidence="7 8">DSM 27194</strain>
    </source>
</reference>
<comment type="cofactor">
    <cofactor evidence="1">
        <name>pyridoxal 5'-phosphate</name>
        <dbReference type="ChEBI" id="CHEBI:597326"/>
    </cofactor>
</comment>
<evidence type="ECO:0000313" key="7">
    <source>
        <dbReference type="EMBL" id="RSH79927.1"/>
    </source>
</evidence>
<dbReference type="STRING" id="105984.A0A427XMI4"/>
<dbReference type="PANTHER" id="PTHR11986">
    <property type="entry name" value="AMINOTRANSFERASE CLASS III"/>
    <property type="match status" value="1"/>
</dbReference>
<proteinExistence type="inferred from homology"/>
<dbReference type="Gene3D" id="3.90.1150.10">
    <property type="entry name" value="Aspartate Aminotransferase, domain 1"/>
    <property type="match status" value="1"/>
</dbReference>